<reference evidence="3 4" key="1">
    <citation type="submission" date="2023-08" db="EMBL/GenBank/DDBJ databases">
        <title>Implementing the SeqCode for naming new Mesorhizobium species isolated from Vachellia karroo root nodules.</title>
        <authorList>
            <person name="Van Lill M."/>
        </authorList>
    </citation>
    <scope>NUCLEOTIDE SEQUENCE [LARGE SCALE GENOMIC DNA]</scope>
    <source>
        <strain evidence="3 4">VK4B</strain>
    </source>
</reference>
<feature type="transmembrane region" description="Helical" evidence="2">
    <location>
        <begin position="15"/>
        <end position="40"/>
    </location>
</feature>
<keyword evidence="2" id="KW-1133">Transmembrane helix</keyword>
<name>A0ABU5AQM4_9HYPH</name>
<feature type="compositionally biased region" description="Basic and acidic residues" evidence="1">
    <location>
        <begin position="49"/>
        <end position="72"/>
    </location>
</feature>
<feature type="region of interest" description="Disordered" evidence="1">
    <location>
        <begin position="43"/>
        <end position="72"/>
    </location>
</feature>
<evidence type="ECO:0000256" key="2">
    <source>
        <dbReference type="SAM" id="Phobius"/>
    </source>
</evidence>
<keyword evidence="2" id="KW-0472">Membrane</keyword>
<evidence type="ECO:0000313" key="3">
    <source>
        <dbReference type="EMBL" id="MDX8539590.1"/>
    </source>
</evidence>
<organism evidence="3 4">
    <name type="scientific">Mesorhizobium abyssinicae</name>
    <dbReference type="NCBI Taxonomy" id="1209958"/>
    <lineage>
        <taxon>Bacteria</taxon>
        <taxon>Pseudomonadati</taxon>
        <taxon>Pseudomonadota</taxon>
        <taxon>Alphaproteobacteria</taxon>
        <taxon>Hyphomicrobiales</taxon>
        <taxon>Phyllobacteriaceae</taxon>
        <taxon>Mesorhizobium</taxon>
    </lineage>
</organism>
<evidence type="ECO:0000313" key="4">
    <source>
        <dbReference type="Proteomes" id="UP001276564"/>
    </source>
</evidence>
<comment type="caution">
    <text evidence="3">The sequence shown here is derived from an EMBL/GenBank/DDBJ whole genome shotgun (WGS) entry which is preliminary data.</text>
</comment>
<keyword evidence="2" id="KW-0812">Transmembrane</keyword>
<gene>
    <name evidence="3" type="ORF">RFM23_18380</name>
</gene>
<dbReference type="EMBL" id="JAVIIP010000009">
    <property type="protein sequence ID" value="MDX8539590.1"/>
    <property type="molecule type" value="Genomic_DNA"/>
</dbReference>
<protein>
    <submittedName>
        <fullName evidence="3">Uncharacterized protein</fullName>
    </submittedName>
</protein>
<accession>A0ABU5AQM4</accession>
<keyword evidence="4" id="KW-1185">Reference proteome</keyword>
<evidence type="ECO:0000256" key="1">
    <source>
        <dbReference type="SAM" id="MobiDB-lite"/>
    </source>
</evidence>
<sequence length="91" mass="9853">MSSAVSATVTGVPTAIVSTVALVATTAAVPTFGIVGTFPWRRKNRAPKKKDDRAGERQQHDPKVHPAGRVHFDPVRFPRLASQFGSTERMV</sequence>
<proteinExistence type="predicted"/>
<dbReference type="RefSeq" id="WP_127310758.1">
    <property type="nucleotide sequence ID" value="NZ_JAVIIP010000009.1"/>
</dbReference>
<dbReference type="Proteomes" id="UP001276564">
    <property type="component" value="Unassembled WGS sequence"/>
</dbReference>